<dbReference type="InterPro" id="IPR036423">
    <property type="entry name" value="SOD-like_Cu/Zn_dom_sf"/>
</dbReference>
<dbReference type="GeneID" id="82886334"/>
<dbReference type="CDD" id="cd00305">
    <property type="entry name" value="Cu-Zn_Superoxide_Dismutase"/>
    <property type="match status" value="1"/>
</dbReference>
<dbReference type="Proteomes" id="UP000182498">
    <property type="component" value="Unassembled WGS sequence"/>
</dbReference>
<sequence length="206" mass="21189">MRLPIRSSATAAAVATVLVLGACSSDDDDNDNTTDDASTTAYATADVTNADGDDIGTASVGKDSFSDDATELTVSFTGLEPGMYGMHIHTVGQCETDSESPDGSDTGDYLSSGGHMDGDDHDHPSHGGDLPALLVKEDGTASLTVSTDRVTKENLLDDDGSALIIHESPDNYGNIPERYAPDGPDEDSLKTGDAGGRQACGVFEAA</sequence>
<organism evidence="5 7">
    <name type="scientific">Corynebacterium variabile</name>
    <dbReference type="NCBI Taxonomy" id="1727"/>
    <lineage>
        <taxon>Bacteria</taxon>
        <taxon>Bacillati</taxon>
        <taxon>Actinomycetota</taxon>
        <taxon>Actinomycetes</taxon>
        <taxon>Mycobacteriales</taxon>
        <taxon>Corynebacteriaceae</taxon>
        <taxon>Corynebacterium</taxon>
    </lineage>
</organism>
<protein>
    <submittedName>
        <fullName evidence="5">Cu/Zn superoxide dismutase</fullName>
        <ecNumber evidence="5">1.15.1.1</ecNumber>
    </submittedName>
    <submittedName>
        <fullName evidence="6">Superoxide dismutase [Cu-Zn]</fullName>
    </submittedName>
</protein>
<keyword evidence="5" id="KW-0560">Oxidoreductase</keyword>
<dbReference type="InterPro" id="IPR024134">
    <property type="entry name" value="SOD_Cu/Zn_/chaperone"/>
</dbReference>
<dbReference type="OrthoDB" id="9792957at2"/>
<reference evidence="5" key="2">
    <citation type="submission" date="2015-11" db="EMBL/GenBank/DDBJ databases">
        <authorList>
            <person name="Zhang Y."/>
            <person name="Guo Z."/>
        </authorList>
    </citation>
    <scope>NUCLEOTIDE SEQUENCE [LARGE SCALE GENOMIC DNA]</scope>
    <source>
        <strain evidence="5">Mu292</strain>
    </source>
</reference>
<dbReference type="EC" id="1.15.1.1" evidence="5"/>
<dbReference type="InterPro" id="IPR001424">
    <property type="entry name" value="SOD_Cu_Zn_dom"/>
</dbReference>
<gene>
    <name evidence="6" type="primary">sodC2</name>
    <name evidence="6" type="ORF">CVA01_01670</name>
    <name evidence="5" type="ORF">CVAR292_01315</name>
</gene>
<evidence type="ECO:0000313" key="6">
    <source>
        <dbReference type="EMBL" id="GEC84853.1"/>
    </source>
</evidence>
<dbReference type="Proteomes" id="UP000319986">
    <property type="component" value="Unassembled WGS sequence"/>
</dbReference>
<feature type="region of interest" description="Disordered" evidence="2">
    <location>
        <begin position="158"/>
        <end position="196"/>
    </location>
</feature>
<feature type="compositionally biased region" description="Basic and acidic residues" evidence="2">
    <location>
        <begin position="116"/>
        <end position="126"/>
    </location>
</feature>
<feature type="chain" id="PRO_5044547717" evidence="3">
    <location>
        <begin position="23"/>
        <end position="206"/>
    </location>
</feature>
<evidence type="ECO:0000256" key="3">
    <source>
        <dbReference type="SAM" id="SignalP"/>
    </source>
</evidence>
<dbReference type="GO" id="GO:0004784">
    <property type="term" value="F:superoxide dismutase activity"/>
    <property type="evidence" value="ECO:0007669"/>
    <property type="project" value="UniProtKB-EC"/>
</dbReference>
<dbReference type="PANTHER" id="PTHR10003">
    <property type="entry name" value="SUPEROXIDE DISMUTASE CU-ZN -RELATED"/>
    <property type="match status" value="1"/>
</dbReference>
<dbReference type="PROSITE" id="PS51257">
    <property type="entry name" value="PROKAR_LIPOPROTEIN"/>
    <property type="match status" value="1"/>
</dbReference>
<keyword evidence="3" id="KW-0732">Signal</keyword>
<dbReference type="SUPFAM" id="SSF49329">
    <property type="entry name" value="Cu,Zn superoxide dismutase-like"/>
    <property type="match status" value="1"/>
</dbReference>
<dbReference type="AlphaFoldDB" id="A0A0X2NML0"/>
<evidence type="ECO:0000259" key="4">
    <source>
        <dbReference type="Pfam" id="PF00080"/>
    </source>
</evidence>
<proteinExistence type="inferred from homology"/>
<evidence type="ECO:0000256" key="1">
    <source>
        <dbReference type="ARBA" id="ARBA00010457"/>
    </source>
</evidence>
<dbReference type="EMBL" id="BJNT01000002">
    <property type="protein sequence ID" value="GEC84853.1"/>
    <property type="molecule type" value="Genomic_DNA"/>
</dbReference>
<feature type="region of interest" description="Disordered" evidence="2">
    <location>
        <begin position="93"/>
        <end position="132"/>
    </location>
</feature>
<accession>A0A0X2NML0</accession>
<name>A0A0X2NML0_9CORY</name>
<keyword evidence="7" id="KW-1185">Reference proteome</keyword>
<evidence type="ECO:0000313" key="8">
    <source>
        <dbReference type="Proteomes" id="UP000319986"/>
    </source>
</evidence>
<dbReference type="Pfam" id="PF00080">
    <property type="entry name" value="Sod_Cu"/>
    <property type="match status" value="1"/>
</dbReference>
<dbReference type="GO" id="GO:0005507">
    <property type="term" value="F:copper ion binding"/>
    <property type="evidence" value="ECO:0007669"/>
    <property type="project" value="InterPro"/>
</dbReference>
<evidence type="ECO:0000313" key="5">
    <source>
        <dbReference type="EMBL" id="CUU65978.1"/>
    </source>
</evidence>
<dbReference type="EMBL" id="FAUH01000007">
    <property type="protein sequence ID" value="CUU65978.1"/>
    <property type="molecule type" value="Genomic_DNA"/>
</dbReference>
<evidence type="ECO:0000313" key="7">
    <source>
        <dbReference type="Proteomes" id="UP000182498"/>
    </source>
</evidence>
<feature type="signal peptide" evidence="3">
    <location>
        <begin position="1"/>
        <end position="22"/>
    </location>
</feature>
<comment type="similarity">
    <text evidence="1">Belongs to the Cu-Zn superoxide dismutase family.</text>
</comment>
<reference evidence="6 8" key="3">
    <citation type="submission" date="2019-06" db="EMBL/GenBank/DDBJ databases">
        <title>Whole genome shotgun sequence of Corynebacterium variabile NBRC 15286.</title>
        <authorList>
            <person name="Hosoyama A."/>
            <person name="Uohara A."/>
            <person name="Ohji S."/>
            <person name="Ichikawa N."/>
        </authorList>
    </citation>
    <scope>NUCLEOTIDE SEQUENCE [LARGE SCALE GENOMIC DNA]</scope>
    <source>
        <strain evidence="6 8">NBRC 15286</strain>
    </source>
</reference>
<dbReference type="Gene3D" id="2.60.40.200">
    <property type="entry name" value="Superoxide dismutase, copper/zinc binding domain"/>
    <property type="match status" value="1"/>
</dbReference>
<dbReference type="RefSeq" id="WP_073883948.1">
    <property type="nucleotide sequence ID" value="NZ_BJNT01000002.1"/>
</dbReference>
<feature type="domain" description="Superoxide dismutase copper/zinc binding" evidence="4">
    <location>
        <begin position="57"/>
        <end position="202"/>
    </location>
</feature>
<reference evidence="7" key="1">
    <citation type="submission" date="2015-11" db="EMBL/GenBank/DDBJ databases">
        <authorList>
            <person name="Dugat-Bony E."/>
        </authorList>
    </citation>
    <scope>NUCLEOTIDE SEQUENCE [LARGE SCALE GENOMIC DNA]</scope>
    <source>
        <strain evidence="7">Mu292</strain>
    </source>
</reference>
<evidence type="ECO:0000256" key="2">
    <source>
        <dbReference type="SAM" id="MobiDB-lite"/>
    </source>
</evidence>